<feature type="compositionally biased region" description="Basic and acidic residues" evidence="1">
    <location>
        <begin position="81"/>
        <end position="91"/>
    </location>
</feature>
<protein>
    <submittedName>
        <fullName evidence="3">Uncharacterized protein</fullName>
    </submittedName>
</protein>
<evidence type="ECO:0000256" key="2">
    <source>
        <dbReference type="SAM" id="Phobius"/>
    </source>
</evidence>
<evidence type="ECO:0000256" key="1">
    <source>
        <dbReference type="SAM" id="MobiDB-lite"/>
    </source>
</evidence>
<dbReference type="AlphaFoldDB" id="D1BT87"/>
<dbReference type="HOGENOM" id="CLU_2290611_0_0_11"/>
<keyword evidence="2" id="KW-1133">Transmembrane helix</keyword>
<feature type="region of interest" description="Disordered" evidence="1">
    <location>
        <begin position="73"/>
        <end position="101"/>
    </location>
</feature>
<evidence type="ECO:0000313" key="4">
    <source>
        <dbReference type="Proteomes" id="UP000002255"/>
    </source>
</evidence>
<dbReference type="EMBL" id="CP001821">
    <property type="protein sequence ID" value="ACZ30929.1"/>
    <property type="molecule type" value="Genomic_DNA"/>
</dbReference>
<name>D1BT87_XYLCX</name>
<accession>D1BT87</accession>
<reference evidence="4" key="1">
    <citation type="submission" date="2009-11" db="EMBL/GenBank/DDBJ databases">
        <title>The complete chromosome of Xylanimonas cellulosilytica DSM 15894.</title>
        <authorList>
            <consortium name="US DOE Joint Genome Institute (JGI-PGF)"/>
            <person name="Lucas S."/>
            <person name="Copeland A."/>
            <person name="Lapidus A."/>
            <person name="Glavina del Rio T."/>
            <person name="Dalin E."/>
            <person name="Tice H."/>
            <person name="Bruce D."/>
            <person name="Goodwin L."/>
            <person name="Pitluck S."/>
            <person name="Kyrpides N."/>
            <person name="Mavromatis K."/>
            <person name="Ivanova N."/>
            <person name="Mikhailova N."/>
            <person name="Foster B."/>
            <person name="Clum A."/>
            <person name="Brettin T."/>
            <person name="Detter J.C."/>
            <person name="Han C."/>
            <person name="Larimer F."/>
            <person name="Land M."/>
            <person name="Hauser L."/>
            <person name="Markowitz V."/>
            <person name="Cheng J.F."/>
            <person name="Hugenholtz P."/>
            <person name="Woyke T."/>
            <person name="Wu D."/>
            <person name="Gehrich-Schroeter G."/>
            <person name="Schneider S."/>
            <person name="Pukall S.R."/>
            <person name="Klenk H.P."/>
            <person name="Eisen J.A."/>
        </authorList>
    </citation>
    <scope>NUCLEOTIDE SEQUENCE [LARGE SCALE GENOMIC DNA]</scope>
    <source>
        <strain evidence="4">DSM 15894 / CECT 5975 / LMG 20990 / XIL07</strain>
    </source>
</reference>
<keyword evidence="2" id="KW-0812">Transmembrane</keyword>
<dbReference type="OrthoDB" id="10006872at2"/>
<evidence type="ECO:0000313" key="3">
    <source>
        <dbReference type="EMBL" id="ACZ30929.1"/>
    </source>
</evidence>
<gene>
    <name evidence="3" type="ordered locus">Xcel_1910</name>
</gene>
<dbReference type="Proteomes" id="UP000002255">
    <property type="component" value="Chromosome"/>
</dbReference>
<organism evidence="3 4">
    <name type="scientific">Xylanimonas cellulosilytica (strain DSM 15894 / JCM 12276 / CECT 5975 / KCTC 9989 / LMG 20990 / NBRC 107835 / XIL07)</name>
    <dbReference type="NCBI Taxonomy" id="446471"/>
    <lineage>
        <taxon>Bacteria</taxon>
        <taxon>Bacillati</taxon>
        <taxon>Actinomycetota</taxon>
        <taxon>Actinomycetes</taxon>
        <taxon>Micrococcales</taxon>
        <taxon>Promicromonosporaceae</taxon>
        <taxon>Xylanimonas</taxon>
    </lineage>
</organism>
<dbReference type="KEGG" id="xce:Xcel_1910"/>
<dbReference type="STRING" id="446471.Xcel_1910"/>
<reference evidence="3 4" key="2">
    <citation type="journal article" date="2010" name="Stand. Genomic Sci.">
        <title>Complete genome sequence of Xylanimonas cellulosilytica type strain (XIL07).</title>
        <authorList>
            <person name="Foster B."/>
            <person name="Pukall R."/>
            <person name="Abt B."/>
            <person name="Nolan M."/>
            <person name="Glavina Del Rio T."/>
            <person name="Chen F."/>
            <person name="Lucas S."/>
            <person name="Tice H."/>
            <person name="Pitluck S."/>
            <person name="Cheng J.-F."/>
            <person name="Chertkov O."/>
            <person name="Brettin T."/>
            <person name="Han C."/>
            <person name="Detter J.C."/>
            <person name="Bruce D."/>
            <person name="Goodwin L."/>
            <person name="Ivanova N."/>
            <person name="Mavromatis K."/>
            <person name="Pati A."/>
            <person name="Mikhailova N."/>
            <person name="Chen A."/>
            <person name="Palaniappan K."/>
            <person name="Land M."/>
            <person name="Hauser L."/>
            <person name="Chang Y.-J."/>
            <person name="Jeffries C.D."/>
            <person name="Chain P."/>
            <person name="Rohde M."/>
            <person name="Goeker M."/>
            <person name="Bristow J."/>
            <person name="Eisen J.A."/>
            <person name="Markowitz V."/>
            <person name="Hugenholtz P."/>
            <person name="Kyrpides N.C."/>
            <person name="Klenk H.-P."/>
            <person name="Lapidus A."/>
        </authorList>
    </citation>
    <scope>NUCLEOTIDE SEQUENCE [LARGE SCALE GENOMIC DNA]</scope>
    <source>
        <strain evidence="4">DSM 15894 / CECT 5975 / LMG 20990 / XIL07</strain>
    </source>
</reference>
<keyword evidence="4" id="KW-1185">Reference proteome</keyword>
<feature type="transmembrane region" description="Helical" evidence="2">
    <location>
        <begin position="12"/>
        <end position="38"/>
    </location>
</feature>
<keyword evidence="2" id="KW-0472">Membrane</keyword>
<proteinExistence type="predicted"/>
<dbReference type="RefSeq" id="WP_012878671.1">
    <property type="nucleotide sequence ID" value="NC_013530.1"/>
</dbReference>
<sequence length="101" mass="10762">MPTTTAGPSMPYVILLAVAAGLLVLVLGTVFLSVHLAARRRWKRERRARELAGNPNQRLDGVLAGLAASEPVVRGTATEDDERHDGPDVEQAHFQVGGPAV</sequence>